<comment type="caution">
    <text evidence="1">The sequence shown here is derived from an EMBL/GenBank/DDBJ whole genome shotgun (WGS) entry which is preliminary data.</text>
</comment>
<keyword evidence="2" id="KW-1185">Reference proteome</keyword>
<organism evidence="1 2">
    <name type="scientific">Vaccinium darrowii</name>
    <dbReference type="NCBI Taxonomy" id="229202"/>
    <lineage>
        <taxon>Eukaryota</taxon>
        <taxon>Viridiplantae</taxon>
        <taxon>Streptophyta</taxon>
        <taxon>Embryophyta</taxon>
        <taxon>Tracheophyta</taxon>
        <taxon>Spermatophyta</taxon>
        <taxon>Magnoliopsida</taxon>
        <taxon>eudicotyledons</taxon>
        <taxon>Gunneridae</taxon>
        <taxon>Pentapetalae</taxon>
        <taxon>asterids</taxon>
        <taxon>Ericales</taxon>
        <taxon>Ericaceae</taxon>
        <taxon>Vaccinioideae</taxon>
        <taxon>Vaccinieae</taxon>
        <taxon>Vaccinium</taxon>
    </lineage>
</organism>
<sequence>MAENRSLQNPHAIVIPYPLQGHVIPFVHLAIKLATKGFTITFINTQSVHHQISKSQAVAGDDIFAEARKSGLDIRYTTVTDGLPLGFDRSLNHDQFMECVLHVFSAHVDELVGEIVLRSDPPVTCLIADTFYVWPSTIAEKYKLVNVSFWTEPALVLTLYYHLDLLRENGHFGTRDNRKDSIDYIPGVEPIKPTDLMSYLQASDIWTPVHRIIYKAFADVKRADLIICNTVQELEPETISALNQKQPFYAIGPVFPVGFTKSSVATSLWPESDCTKWLNPRPYGSVLYISFGSYAHASKHDIVEIAHGLLLSGVSFVWVLRPDIVSSDDTDFLPVGFEENTKDRGVIVPWCCQIDVISHPAVGGFLTHCGWNSIFESVWCSVPLLCFPLLTDQFTNRKLVVDDWKVGLNLCEERPVTREEVANKINRLMQGKTSDELRKNTKKMRKTIEEALATDGSSERNFNQFMNDVKVKGSKSNGIGTGI</sequence>
<name>A0ACB7XMG8_9ERIC</name>
<gene>
    <name evidence="1" type="ORF">Vadar_001281</name>
</gene>
<evidence type="ECO:0000313" key="2">
    <source>
        <dbReference type="Proteomes" id="UP000828048"/>
    </source>
</evidence>
<evidence type="ECO:0000313" key="1">
    <source>
        <dbReference type="EMBL" id="KAH7842083.1"/>
    </source>
</evidence>
<dbReference type="EMBL" id="CM037151">
    <property type="protein sequence ID" value="KAH7842083.1"/>
    <property type="molecule type" value="Genomic_DNA"/>
</dbReference>
<dbReference type="Proteomes" id="UP000828048">
    <property type="component" value="Chromosome 1"/>
</dbReference>
<accession>A0ACB7XMG8</accession>
<proteinExistence type="predicted"/>
<protein>
    <submittedName>
        <fullName evidence="1">Uncharacterized protein</fullName>
    </submittedName>
</protein>
<reference evidence="1 2" key="1">
    <citation type="journal article" date="2021" name="Hortic Res">
        <title>High-quality reference genome and annotation aids understanding of berry development for evergreen blueberry (Vaccinium darrowii).</title>
        <authorList>
            <person name="Yu J."/>
            <person name="Hulse-Kemp A.M."/>
            <person name="Babiker E."/>
            <person name="Staton M."/>
        </authorList>
    </citation>
    <scope>NUCLEOTIDE SEQUENCE [LARGE SCALE GENOMIC DNA]</scope>
    <source>
        <strain evidence="2">cv. NJ 8807/NJ 8810</strain>
        <tissue evidence="1">Young leaf</tissue>
    </source>
</reference>